<gene>
    <name evidence="2" type="ORF">SPF06_19000</name>
</gene>
<dbReference type="RefSeq" id="WP_323280728.1">
    <property type="nucleotide sequence ID" value="NZ_JAYGGQ010000018.1"/>
</dbReference>
<protein>
    <submittedName>
        <fullName evidence="2">DUF6036 family nucleotidyltransferase</fullName>
    </submittedName>
</protein>
<evidence type="ECO:0000313" key="3">
    <source>
        <dbReference type="Proteomes" id="UP001304769"/>
    </source>
</evidence>
<evidence type="ECO:0000259" key="1">
    <source>
        <dbReference type="Pfam" id="PF19502"/>
    </source>
</evidence>
<keyword evidence="3" id="KW-1185">Reference proteome</keyword>
<reference evidence="2 3" key="1">
    <citation type="submission" date="2023-12" db="EMBL/GenBank/DDBJ databases">
        <title>Sinomonas terricola sp. nov, isolated from litchi orchard soil in Guangdong, PR China.</title>
        <authorList>
            <person name="Jiaxin W."/>
            <person name="Yang Z."/>
            <person name="Honghui Z."/>
        </authorList>
    </citation>
    <scope>NUCLEOTIDE SEQUENCE [LARGE SCALE GENOMIC DNA]</scope>
    <source>
        <strain evidence="2 3">JGH33</strain>
    </source>
</reference>
<proteinExistence type="predicted"/>
<accession>A0ABU5TCM4</accession>
<organism evidence="2 3">
    <name type="scientific">Sinomonas terricola</name>
    <dbReference type="NCBI Taxonomy" id="3110330"/>
    <lineage>
        <taxon>Bacteria</taxon>
        <taxon>Bacillati</taxon>
        <taxon>Actinomycetota</taxon>
        <taxon>Actinomycetes</taxon>
        <taxon>Micrococcales</taxon>
        <taxon>Micrococcaceae</taxon>
        <taxon>Sinomonas</taxon>
    </lineage>
</organism>
<comment type="caution">
    <text evidence="2">The sequence shown here is derived from an EMBL/GenBank/DDBJ whole genome shotgun (WGS) entry which is preliminary data.</text>
</comment>
<dbReference type="InterPro" id="IPR045792">
    <property type="entry name" value="DUF6036"/>
</dbReference>
<sequence>MTDDFGLEEIRALLAELGRRLAARGVDGDIRIVGGAAIAFTGSTRRRTKDIDASYAHPAEVEAVAREMAAEYGLPSDWINSSATAWIPPGATWLEVDLDAPIHARAASAETLLAMKLSAGRDRDLLDIQYLAQRLEVGPEEAARIAEDQYGDDDVAYTRADREDAVLIVQEAIGMPAPDPPPMMGDAG</sequence>
<feature type="domain" description="DUF6036" evidence="1">
    <location>
        <begin position="29"/>
        <end position="129"/>
    </location>
</feature>
<name>A0ABU5TCM4_9MICC</name>
<dbReference type="Pfam" id="PF19502">
    <property type="entry name" value="DUF6036"/>
    <property type="match status" value="1"/>
</dbReference>
<evidence type="ECO:0000313" key="2">
    <source>
        <dbReference type="EMBL" id="MEA5456816.1"/>
    </source>
</evidence>
<dbReference type="Proteomes" id="UP001304769">
    <property type="component" value="Unassembled WGS sequence"/>
</dbReference>
<dbReference type="EMBL" id="JAYGGQ010000018">
    <property type="protein sequence ID" value="MEA5456816.1"/>
    <property type="molecule type" value="Genomic_DNA"/>
</dbReference>